<accession>A0A482GHK3</accession>
<dbReference type="EMBL" id="MK327938">
    <property type="protein sequence ID" value="QBO63856.1"/>
    <property type="molecule type" value="Genomic_DNA"/>
</dbReference>
<evidence type="ECO:0008006" key="3">
    <source>
        <dbReference type="Google" id="ProtNLM"/>
    </source>
</evidence>
<reference evidence="1 2" key="1">
    <citation type="submission" date="2018-12" db="EMBL/GenBank/DDBJ databases">
        <title>Still something new to discover - new insights into E. coli phage diversity and taxonomy.</title>
        <authorList>
            <person name="Korf I.H.E."/>
            <person name="Adriaennsens E."/>
            <person name="Dreiseikelmann B."/>
            <person name="Kropinski A."/>
            <person name="Nimtz M."/>
            <person name="Meier-Kolthoff J.P."/>
            <person name="Rohde M."/>
            <person name="van Raaij M."/>
            <person name="Wittmann J."/>
        </authorList>
    </citation>
    <scope>NUCLEOTIDE SEQUENCE [LARGE SCALE GENOMIC DNA]</scope>
</reference>
<dbReference type="Proteomes" id="UP000294673">
    <property type="component" value="Segment"/>
</dbReference>
<name>A0A482GHK3_BPGOS</name>
<gene>
    <name evidence="1" type="ORF">Goslar_00063</name>
</gene>
<evidence type="ECO:0000313" key="2">
    <source>
        <dbReference type="Proteomes" id="UP000294673"/>
    </source>
</evidence>
<organism evidence="1 2">
    <name type="scientific">Escherichia phage vB_EcoM_Goslar</name>
    <dbReference type="NCBI Taxonomy" id="2502409"/>
    <lineage>
        <taxon>Viruses</taxon>
        <taxon>Duplodnaviria</taxon>
        <taxon>Heunggongvirae</taxon>
        <taxon>Uroviricota</taxon>
        <taxon>Caudoviricetes</taxon>
        <taxon>Chimalliviridae</taxon>
        <taxon>Goslarvirus</taxon>
        <taxon>Goslarvirus goslar</taxon>
    </lineage>
</organism>
<sequence length="997" mass="112183">MSVTNKDLAEQLNRYMLSPIEMQAVASDMIRLASDGELTLVDPSCPFVYLLEVATATAANQNARDESRVRELYPKLATNWNQLYRWMYDESYVGRFAMPGKTEIIYSLGYQEILDRAVEIPNTIASDDLSRSYSRKLVIPRTTAFTVAGMDFGLHYPIEIQVQAHDQIRVVYNTDNISPLQTLESNQVEYGVVRVKAGKVLVMRIPLFQFKTLVKDVPFNSVHGMNSSITFEDQFYHCRAYMSSDNDTWTEIATTHSQQIYDPLTPTIALQVEGNKLNWRVPEIYLSQGTMDKSTIRLEVLTTKGKISVDPSDYDVTDWKDNYIDLSPKAEQKYSAPLSAFNIKGIYSEGALSGGRSALTFEEQRERVMAGVNKTKVPITGTQVELVLQDAGYGMVTTIDNVTNRSFLATRDLPQLSDSVPQAGSLMGSFYTSAAALVKSKFVADNGDRITIKPDCLYRDSNGSITLLSDDEIDRINAGNSDAKLNAVNNAMLFYSPFHYVLDATSDFDIHAYYLDAPKIGTQAFLDANETIPLTAMVTGYRLDRIAEGYRLSLIVEGNDAWKALDDKNVHIQLGFNPRGEGDYATMLASPTTDEQGRRLFTFDITTNYDFTRILADDSTAYEPYIALTSFSMYESTPRDYWASLQQYLEIFHVVTDYAPEDVDGILHSASDNYLVKKLTLQNGYCFYRERLTATFGYDLDGLWMRSRTVASEITYKRYTENIPWVYDEDIPATDETGSVIIEPGDDGTLSVKYLHRKGDPKLNSDGSQAYRYLKGDIMKDNYGNPIPVDEREVLRNLDMFFIDASYLLANDTDVIEYRNAIPTQLIEWIQNDIDTFRNFCYEETEISLYPKQSLGYVDVIVENGLETTLPAALSFNVTLYLPAKQYADLDLRQVLQAMVSKVINECLTSRTVAKAEMIAMIREEGGDDILNVEIDDFGPGKNLSVYTAKNDGVRCAVKKELYVKADGILSVREAIDVSFVKHAQSNSTALAQGLRV</sequence>
<proteinExistence type="predicted"/>
<keyword evidence="2" id="KW-1185">Reference proteome</keyword>
<organismHost>
    <name type="scientific">Escherichia coli</name>
    <dbReference type="NCBI Taxonomy" id="562"/>
</organismHost>
<evidence type="ECO:0000313" key="1">
    <source>
        <dbReference type="EMBL" id="QBO63856.1"/>
    </source>
</evidence>
<protein>
    <recommendedName>
        <fullName evidence="3">Baseplate wedge protein</fullName>
    </recommendedName>
</protein>